<dbReference type="InParanoid" id="A0A5F9C0X8"/>
<dbReference type="Proteomes" id="UP000001811">
    <property type="component" value="Chromosome 5"/>
</dbReference>
<accession>A0A5F9C0X8</accession>
<dbReference type="Bgee" id="ENSOCUG00000038975">
    <property type="expression patterns" value="Expressed in aorta and 9 other cell types or tissues"/>
</dbReference>
<reference evidence="1 2" key="1">
    <citation type="journal article" date="2011" name="Nature">
        <title>A high-resolution map of human evolutionary constraint using 29 mammals.</title>
        <authorList>
            <person name="Lindblad-Toh K."/>
            <person name="Garber M."/>
            <person name="Zuk O."/>
            <person name="Lin M.F."/>
            <person name="Parker B.J."/>
            <person name="Washietl S."/>
            <person name="Kheradpour P."/>
            <person name="Ernst J."/>
            <person name="Jordan G."/>
            <person name="Mauceli E."/>
            <person name="Ward L.D."/>
            <person name="Lowe C.B."/>
            <person name="Holloway A.K."/>
            <person name="Clamp M."/>
            <person name="Gnerre S."/>
            <person name="Alfoldi J."/>
            <person name="Beal K."/>
            <person name="Chang J."/>
            <person name="Clawson H."/>
            <person name="Cuff J."/>
            <person name="Di Palma F."/>
            <person name="Fitzgerald S."/>
            <person name="Flicek P."/>
            <person name="Guttman M."/>
            <person name="Hubisz M.J."/>
            <person name="Jaffe D.B."/>
            <person name="Jungreis I."/>
            <person name="Kent W.J."/>
            <person name="Kostka D."/>
            <person name="Lara M."/>
            <person name="Martins A.L."/>
            <person name="Massingham T."/>
            <person name="Moltke I."/>
            <person name="Raney B.J."/>
            <person name="Rasmussen M.D."/>
            <person name="Robinson J."/>
            <person name="Stark A."/>
            <person name="Vilella A.J."/>
            <person name="Wen J."/>
            <person name="Xie X."/>
            <person name="Zody M.C."/>
            <person name="Baldwin J."/>
            <person name="Bloom T."/>
            <person name="Chin C.W."/>
            <person name="Heiman D."/>
            <person name="Nicol R."/>
            <person name="Nusbaum C."/>
            <person name="Young S."/>
            <person name="Wilkinson J."/>
            <person name="Worley K.C."/>
            <person name="Kovar C.L."/>
            <person name="Muzny D.M."/>
            <person name="Gibbs R.A."/>
            <person name="Cree A."/>
            <person name="Dihn H.H."/>
            <person name="Fowler G."/>
            <person name="Jhangiani S."/>
            <person name="Joshi V."/>
            <person name="Lee S."/>
            <person name="Lewis L.R."/>
            <person name="Nazareth L.V."/>
            <person name="Okwuonu G."/>
            <person name="Santibanez J."/>
            <person name="Warren W.C."/>
            <person name="Mardis E.R."/>
            <person name="Weinstock G.M."/>
            <person name="Wilson R.K."/>
            <person name="Delehaunty K."/>
            <person name="Dooling D."/>
            <person name="Fronik C."/>
            <person name="Fulton L."/>
            <person name="Fulton B."/>
            <person name="Graves T."/>
            <person name="Minx P."/>
            <person name="Sodergren E."/>
            <person name="Birney E."/>
            <person name="Margulies E.H."/>
            <person name="Herrero J."/>
            <person name="Green E.D."/>
            <person name="Haussler D."/>
            <person name="Siepel A."/>
            <person name="Goldman N."/>
            <person name="Pollard K.S."/>
            <person name="Pedersen J.S."/>
            <person name="Lander E.S."/>
            <person name="Kellis M."/>
        </authorList>
    </citation>
    <scope>NUCLEOTIDE SEQUENCE [LARGE SCALE GENOMIC DNA]</scope>
    <source>
        <strain evidence="1 2">Thorbecke inbred</strain>
    </source>
</reference>
<evidence type="ECO:0000313" key="1">
    <source>
        <dbReference type="Ensembl" id="ENSOCUP00000027344.1"/>
    </source>
</evidence>
<dbReference type="EMBL" id="AAGW02055468">
    <property type="status" value="NOT_ANNOTATED_CDS"/>
    <property type="molecule type" value="Genomic_DNA"/>
</dbReference>
<sequence length="101" mass="11145">SPRWPFLVQHSQRAFHLSAKDQTTVPTRSAQLIAKRPLSPAAPVLGSWGWPHALSRALRASRSCEQSWGHDRTLSTRRPSLQPGAVPLVSLVFILRCAVVS</sequence>
<dbReference type="Ensembl" id="ENSOCUT00000058972.1">
    <property type="protein sequence ID" value="ENSOCUP00000027344.1"/>
    <property type="gene ID" value="ENSOCUG00000038975.1"/>
</dbReference>
<reference evidence="1" key="2">
    <citation type="submission" date="2025-08" db="UniProtKB">
        <authorList>
            <consortium name="Ensembl"/>
        </authorList>
    </citation>
    <scope>IDENTIFICATION</scope>
    <source>
        <strain evidence="1">Thorbecke</strain>
    </source>
</reference>
<protein>
    <submittedName>
        <fullName evidence="1">Uncharacterized protein</fullName>
    </submittedName>
</protein>
<evidence type="ECO:0000313" key="2">
    <source>
        <dbReference type="Proteomes" id="UP000001811"/>
    </source>
</evidence>
<proteinExistence type="predicted"/>
<reference evidence="1" key="3">
    <citation type="submission" date="2025-09" db="UniProtKB">
        <authorList>
            <consortium name="Ensembl"/>
        </authorList>
    </citation>
    <scope>IDENTIFICATION</scope>
    <source>
        <strain evidence="1">Thorbecke</strain>
    </source>
</reference>
<dbReference type="AlphaFoldDB" id="A0A5F9C0X8"/>
<dbReference type="GeneTree" id="ENSGT00560000078622"/>
<keyword evidence="2" id="KW-1185">Reference proteome</keyword>
<name>A0A5F9C0X8_RABIT</name>
<organism evidence="1 2">
    <name type="scientific">Oryctolagus cuniculus</name>
    <name type="common">Rabbit</name>
    <dbReference type="NCBI Taxonomy" id="9986"/>
    <lineage>
        <taxon>Eukaryota</taxon>
        <taxon>Metazoa</taxon>
        <taxon>Chordata</taxon>
        <taxon>Craniata</taxon>
        <taxon>Vertebrata</taxon>
        <taxon>Euteleostomi</taxon>
        <taxon>Mammalia</taxon>
        <taxon>Eutheria</taxon>
        <taxon>Euarchontoglires</taxon>
        <taxon>Glires</taxon>
        <taxon>Lagomorpha</taxon>
        <taxon>Leporidae</taxon>
        <taxon>Oryctolagus</taxon>
    </lineage>
</organism>